<comment type="caution">
    <text evidence="5">The sequence shown here is derived from an EMBL/GenBank/DDBJ whole genome shotgun (WGS) entry which is preliminary data.</text>
</comment>
<dbReference type="InterPro" id="IPR016161">
    <property type="entry name" value="Ald_DH/histidinol_DH"/>
</dbReference>
<evidence type="ECO:0000256" key="2">
    <source>
        <dbReference type="PROSITE-ProRule" id="PRU10007"/>
    </source>
</evidence>
<dbReference type="RefSeq" id="WP_331847656.1">
    <property type="nucleotide sequence ID" value="NZ_JAZHPZ010000008.1"/>
</dbReference>
<organism evidence="5 6">
    <name type="scientific">Paenibacillus haidiansis</name>
    <dbReference type="NCBI Taxonomy" id="1574488"/>
    <lineage>
        <taxon>Bacteria</taxon>
        <taxon>Bacillati</taxon>
        <taxon>Bacillota</taxon>
        <taxon>Bacilli</taxon>
        <taxon>Bacillales</taxon>
        <taxon>Paenibacillaceae</taxon>
        <taxon>Paenibacillus</taxon>
    </lineage>
</organism>
<dbReference type="SUPFAM" id="SSF53720">
    <property type="entry name" value="ALDH-like"/>
    <property type="match status" value="1"/>
</dbReference>
<dbReference type="Gene3D" id="3.40.605.10">
    <property type="entry name" value="Aldehyde Dehydrogenase, Chain A, domain 1"/>
    <property type="match status" value="1"/>
</dbReference>
<dbReference type="PROSITE" id="PS00687">
    <property type="entry name" value="ALDEHYDE_DEHYDR_GLU"/>
    <property type="match status" value="1"/>
</dbReference>
<proteinExistence type="inferred from homology"/>
<dbReference type="InterPro" id="IPR016160">
    <property type="entry name" value="Ald_DH_CS_CYS"/>
</dbReference>
<dbReference type="CDD" id="cd07078">
    <property type="entry name" value="ALDH"/>
    <property type="match status" value="1"/>
</dbReference>
<evidence type="ECO:0000256" key="1">
    <source>
        <dbReference type="ARBA" id="ARBA00023002"/>
    </source>
</evidence>
<evidence type="ECO:0000256" key="3">
    <source>
        <dbReference type="RuleBase" id="RU003345"/>
    </source>
</evidence>
<dbReference type="EC" id="1.2.1.-" evidence="5"/>
<feature type="active site" evidence="2">
    <location>
        <position position="229"/>
    </location>
</feature>
<dbReference type="GO" id="GO:0016491">
    <property type="term" value="F:oxidoreductase activity"/>
    <property type="evidence" value="ECO:0007669"/>
    <property type="project" value="UniProtKB-KW"/>
</dbReference>
<dbReference type="InterPro" id="IPR016163">
    <property type="entry name" value="Ald_DH_C"/>
</dbReference>
<dbReference type="PROSITE" id="PS00070">
    <property type="entry name" value="ALDEHYDE_DEHYDR_CYS"/>
    <property type="match status" value="1"/>
</dbReference>
<dbReference type="InterPro" id="IPR015590">
    <property type="entry name" value="Aldehyde_DH_dom"/>
</dbReference>
<accession>A0ABU7VUP3</accession>
<name>A0ABU7VUP3_9BACL</name>
<sequence>MNLIESVNPFNALVIGRVKESSIDEVHEAVIRAKKACSIWGGTGLEERISLLEPLIHKLEEHRGELAELLVTEVGRPILEAEGEVRGAMDNMRVHLVHAREYLADQTFLEDRGVTHTLRRVPWGVSAVISPFNVPLNISEWGIIPNLLCGNTVIYKPSEYTPLVGEYFSKLILELGLPPGTFHLLQGDGKVGERLIHEAVDFIWFTGSTSTGTHIFEVAGKRFISSLMELGGNNPTIICEDVEISDDLISNLIQGRFQNCGQVCSAIKRLYVHQSKYEELVAKLAHRAQALKVGDPANPSTEIGPLVSERQLLLLEEQVADAVAKGAGVACGGRRSADFPQGSYYLPTVLTGVHHGMRIMNEEVFGPVLPVMAFNDPAEAVELANDSLYGLAAEIYCNNEAIIDYFTGALQTGRVAVNMPRFAGLNCPMGGMKKSGKGRQHGKWVFEELTQIKHIMTRS</sequence>
<reference evidence="5 6" key="1">
    <citation type="submission" date="2024-02" db="EMBL/GenBank/DDBJ databases">
        <title>A nitrogen-fixing paenibacillus bacterium.</title>
        <authorList>
            <person name="Zhang W.L."/>
            <person name="Chen S.F."/>
        </authorList>
    </citation>
    <scope>NUCLEOTIDE SEQUENCE [LARGE SCALE GENOMIC DNA]</scope>
    <source>
        <strain evidence="5 6">M1</strain>
    </source>
</reference>
<dbReference type="InterPro" id="IPR016162">
    <property type="entry name" value="Ald_DH_N"/>
</dbReference>
<keyword evidence="6" id="KW-1185">Reference proteome</keyword>
<gene>
    <name evidence="5" type="ORF">V3851_16545</name>
</gene>
<protein>
    <submittedName>
        <fullName evidence="5">Aldehyde dehydrogenase family protein</fullName>
        <ecNumber evidence="5">1.2.1.-</ecNumber>
    </submittedName>
</protein>
<evidence type="ECO:0000259" key="4">
    <source>
        <dbReference type="Pfam" id="PF00171"/>
    </source>
</evidence>
<dbReference type="InterPro" id="IPR029510">
    <property type="entry name" value="Ald_DH_CS_GLU"/>
</dbReference>
<dbReference type="EMBL" id="JAZHPZ010000008">
    <property type="protein sequence ID" value="MEF2967437.1"/>
    <property type="molecule type" value="Genomic_DNA"/>
</dbReference>
<dbReference type="PANTHER" id="PTHR11699">
    <property type="entry name" value="ALDEHYDE DEHYDROGENASE-RELATED"/>
    <property type="match status" value="1"/>
</dbReference>
<feature type="domain" description="Aldehyde dehydrogenase" evidence="4">
    <location>
        <begin position="4"/>
        <end position="455"/>
    </location>
</feature>
<evidence type="ECO:0000313" key="6">
    <source>
        <dbReference type="Proteomes" id="UP001306950"/>
    </source>
</evidence>
<comment type="similarity">
    <text evidence="3">Belongs to the aldehyde dehydrogenase family.</text>
</comment>
<dbReference type="Gene3D" id="3.40.309.10">
    <property type="entry name" value="Aldehyde Dehydrogenase, Chain A, domain 2"/>
    <property type="match status" value="1"/>
</dbReference>
<dbReference type="Pfam" id="PF00171">
    <property type="entry name" value="Aldedh"/>
    <property type="match status" value="1"/>
</dbReference>
<evidence type="ECO:0000313" key="5">
    <source>
        <dbReference type="EMBL" id="MEF2967437.1"/>
    </source>
</evidence>
<dbReference type="Proteomes" id="UP001306950">
    <property type="component" value="Unassembled WGS sequence"/>
</dbReference>
<keyword evidence="1 3" id="KW-0560">Oxidoreductase</keyword>